<feature type="transmembrane region" description="Helical" evidence="1">
    <location>
        <begin position="7"/>
        <end position="31"/>
    </location>
</feature>
<gene>
    <name evidence="2" type="ORF">GCM10009775_13670</name>
</gene>
<proteinExistence type="predicted"/>
<dbReference type="EMBL" id="BAAAOF010000002">
    <property type="protein sequence ID" value="GAA1922463.1"/>
    <property type="molecule type" value="Genomic_DNA"/>
</dbReference>
<protein>
    <submittedName>
        <fullName evidence="2">Uncharacterized protein</fullName>
    </submittedName>
</protein>
<name>A0ABP5AYZ8_9MICO</name>
<keyword evidence="1" id="KW-0472">Membrane</keyword>
<organism evidence="2 3">
    <name type="scientific">Microbacterium aoyamense</name>
    <dbReference type="NCBI Taxonomy" id="344166"/>
    <lineage>
        <taxon>Bacteria</taxon>
        <taxon>Bacillati</taxon>
        <taxon>Actinomycetota</taxon>
        <taxon>Actinomycetes</taxon>
        <taxon>Micrococcales</taxon>
        <taxon>Microbacteriaceae</taxon>
        <taxon>Microbacterium</taxon>
    </lineage>
</organism>
<accession>A0ABP5AYZ8</accession>
<dbReference type="Proteomes" id="UP001501343">
    <property type="component" value="Unassembled WGS sequence"/>
</dbReference>
<feature type="transmembrane region" description="Helical" evidence="1">
    <location>
        <begin position="64"/>
        <end position="87"/>
    </location>
</feature>
<feature type="transmembrane region" description="Helical" evidence="1">
    <location>
        <begin position="37"/>
        <end position="57"/>
    </location>
</feature>
<sequence length="90" mass="9336">MFRAWLLRALAIGILPLLSISIGVLSVLAFSQNLGDVSGWLLAGLVAVGIAGIVAMLDARTRVAGIFAVLTTILVNPLTATLLLLLLDLA</sequence>
<comment type="caution">
    <text evidence="2">The sequence shown here is derived from an EMBL/GenBank/DDBJ whole genome shotgun (WGS) entry which is preliminary data.</text>
</comment>
<keyword evidence="1" id="KW-0812">Transmembrane</keyword>
<evidence type="ECO:0000256" key="1">
    <source>
        <dbReference type="SAM" id="Phobius"/>
    </source>
</evidence>
<evidence type="ECO:0000313" key="2">
    <source>
        <dbReference type="EMBL" id="GAA1922463.1"/>
    </source>
</evidence>
<keyword evidence="3" id="KW-1185">Reference proteome</keyword>
<keyword evidence="1" id="KW-1133">Transmembrane helix</keyword>
<reference evidence="3" key="1">
    <citation type="journal article" date="2019" name="Int. J. Syst. Evol. Microbiol.">
        <title>The Global Catalogue of Microorganisms (GCM) 10K type strain sequencing project: providing services to taxonomists for standard genome sequencing and annotation.</title>
        <authorList>
            <consortium name="The Broad Institute Genomics Platform"/>
            <consortium name="The Broad Institute Genome Sequencing Center for Infectious Disease"/>
            <person name="Wu L."/>
            <person name="Ma J."/>
        </authorList>
    </citation>
    <scope>NUCLEOTIDE SEQUENCE [LARGE SCALE GENOMIC DNA]</scope>
    <source>
        <strain evidence="3">JCM 14900</strain>
    </source>
</reference>
<evidence type="ECO:0000313" key="3">
    <source>
        <dbReference type="Proteomes" id="UP001501343"/>
    </source>
</evidence>